<organism evidence="4 5">
    <name type="scientific">Candidatus Campbellbacteria bacterium RIFOXYC2_FULL_35_25</name>
    <dbReference type="NCBI Taxonomy" id="1797582"/>
    <lineage>
        <taxon>Bacteria</taxon>
        <taxon>Candidatus Campbelliibacteriota</taxon>
    </lineage>
</organism>
<dbReference type="Proteomes" id="UP000179003">
    <property type="component" value="Unassembled WGS sequence"/>
</dbReference>
<dbReference type="SUPFAM" id="SSF49265">
    <property type="entry name" value="Fibronectin type III"/>
    <property type="match status" value="1"/>
</dbReference>
<feature type="signal peptide" evidence="2">
    <location>
        <begin position="1"/>
        <end position="22"/>
    </location>
</feature>
<keyword evidence="2" id="KW-0732">Signal</keyword>
<dbReference type="SUPFAM" id="SSF47090">
    <property type="entry name" value="PGBD-like"/>
    <property type="match status" value="1"/>
</dbReference>
<dbReference type="InterPro" id="IPR003961">
    <property type="entry name" value="FN3_dom"/>
</dbReference>
<evidence type="ECO:0000313" key="5">
    <source>
        <dbReference type="Proteomes" id="UP000179003"/>
    </source>
</evidence>
<feature type="compositionally biased region" description="Low complexity" evidence="1">
    <location>
        <begin position="705"/>
        <end position="729"/>
    </location>
</feature>
<dbReference type="SMART" id="SM00060">
    <property type="entry name" value="FN3"/>
    <property type="match status" value="2"/>
</dbReference>
<feature type="compositionally biased region" description="Gly residues" evidence="1">
    <location>
        <begin position="693"/>
        <end position="704"/>
    </location>
</feature>
<dbReference type="AlphaFoldDB" id="A0A1F5EJT4"/>
<dbReference type="PROSITE" id="PS50853">
    <property type="entry name" value="FN3"/>
    <property type="match status" value="1"/>
</dbReference>
<dbReference type="STRING" id="1797582.A2442_03200"/>
<reference evidence="4 5" key="1">
    <citation type="journal article" date="2016" name="Nat. Commun.">
        <title>Thousands of microbial genomes shed light on interconnected biogeochemical processes in an aquifer system.</title>
        <authorList>
            <person name="Anantharaman K."/>
            <person name="Brown C.T."/>
            <person name="Hug L.A."/>
            <person name="Sharon I."/>
            <person name="Castelle C.J."/>
            <person name="Probst A.J."/>
            <person name="Thomas B.C."/>
            <person name="Singh A."/>
            <person name="Wilkins M.J."/>
            <person name="Karaoz U."/>
            <person name="Brodie E.L."/>
            <person name="Williams K.H."/>
            <person name="Hubbard S.S."/>
            <person name="Banfield J.F."/>
        </authorList>
    </citation>
    <scope>NUCLEOTIDE SEQUENCE [LARGE SCALE GENOMIC DNA]</scope>
</reference>
<dbReference type="Pfam" id="PF00041">
    <property type="entry name" value="fn3"/>
    <property type="match status" value="1"/>
</dbReference>
<evidence type="ECO:0000259" key="3">
    <source>
        <dbReference type="PROSITE" id="PS50853"/>
    </source>
</evidence>
<protein>
    <recommendedName>
        <fullName evidence="3">Fibronectin type-III domain-containing protein</fullName>
    </recommendedName>
</protein>
<dbReference type="CDD" id="cd00063">
    <property type="entry name" value="FN3"/>
    <property type="match status" value="1"/>
</dbReference>
<dbReference type="EMBL" id="MFAE01000005">
    <property type="protein sequence ID" value="OGD67484.1"/>
    <property type="molecule type" value="Genomic_DNA"/>
</dbReference>
<evidence type="ECO:0000313" key="4">
    <source>
        <dbReference type="EMBL" id="OGD67484.1"/>
    </source>
</evidence>
<feature type="chain" id="PRO_5009518353" description="Fibronectin type-III domain-containing protein" evidence="2">
    <location>
        <begin position="23"/>
        <end position="881"/>
    </location>
</feature>
<sequence>MKKIIVLFVLFICFGFSSTAKANCPNPMPEGLKICADFEESDNLDESIWSHYSAKGFTQDIAGKKDRFTLDSDSPFGGSFAVRSMDPNGRILNDYDTDSFFVSDFPNIFGRSTMTFGDVLFIKYAAKFPVDWVGEATDYILPGGPASSGGANHLRINGVTNRSIEATFGAGWLHGGSTYWYDSGKVMWGTNIYLKDNQWHEYAIEVKMPSSSSATDGALRMWRDDSGSYAVSDAKLNQEGIHQSEDFKRIAVVTPAYYKGPVMPMNGSTSEGRTTSGNWKFWLDDVQIWNRMPNEVVAPPPAACTETWSCTNWSAWSTCTNNFQNQTRACTDTKSCGTTNTKPIETQTQSCTSSQTVSTKLVINDRVKTTTTLNVRATPSFIGTYLGNEPTGSLGTVIGGPTYNGSDWWWQINYDNAIDGWSVERYLEKYITPVCVENWYCSGWTIWSTCANSSQSHNRICTDANSCKTTTTKPITTETQSCTVLVAETAAPVISSPTPTGTLTAGTTSATLSLTTDEPAICTYSITAGVSFASKTNTFSGAATTNHTATVSGLSSGSHTYYARCIDVLGNSNATDTLITFNIALPVVDTSVPTTPANLTATAISSSQINLTWTASTDNSGVSGYSIYRCTGSSCTPTSLITTTTSNSYSNTGLTANTTYTFRVSAYDTTSNTSDYSTVVSATTQTAVTLVNSGGGGGGGGGGSYTPPVTTPSTGGGTPTTFTAPRTSSTSLVPVTNTIATTNSSSLSETQIQAILTLIQSFGADQATLAKATIALRGTETASPSSSTTTSQPSTSGYSFTSNLYYGLENEQVKKLQETLAQDPSLYPEGLTSGYYGSLTTKAIQRFQCKHNIVCSGSAGGTGYGVFGPKTRKVFGEVYGD</sequence>
<dbReference type="InterPro" id="IPR002477">
    <property type="entry name" value="Peptidoglycan-bd-like"/>
</dbReference>
<feature type="region of interest" description="Disordered" evidence="1">
    <location>
        <begin position="778"/>
        <end position="797"/>
    </location>
</feature>
<dbReference type="Gene3D" id="2.60.40.10">
    <property type="entry name" value="Immunoglobulins"/>
    <property type="match status" value="1"/>
</dbReference>
<dbReference type="Gene3D" id="1.10.101.10">
    <property type="entry name" value="PGBD-like superfamily/PGBD"/>
    <property type="match status" value="1"/>
</dbReference>
<feature type="compositionally biased region" description="Low complexity" evidence="1">
    <location>
        <begin position="779"/>
        <end position="796"/>
    </location>
</feature>
<comment type="caution">
    <text evidence="4">The sequence shown here is derived from an EMBL/GenBank/DDBJ whole genome shotgun (WGS) entry which is preliminary data.</text>
</comment>
<gene>
    <name evidence="4" type="ORF">A2442_03200</name>
</gene>
<dbReference type="InterPro" id="IPR013783">
    <property type="entry name" value="Ig-like_fold"/>
</dbReference>
<proteinExistence type="predicted"/>
<dbReference type="InterPro" id="IPR036116">
    <property type="entry name" value="FN3_sf"/>
</dbReference>
<evidence type="ECO:0000256" key="2">
    <source>
        <dbReference type="SAM" id="SignalP"/>
    </source>
</evidence>
<dbReference type="InterPro" id="IPR036365">
    <property type="entry name" value="PGBD-like_sf"/>
</dbReference>
<feature type="region of interest" description="Disordered" evidence="1">
    <location>
        <begin position="692"/>
        <end position="729"/>
    </location>
</feature>
<dbReference type="InterPro" id="IPR036366">
    <property type="entry name" value="PGBDSf"/>
</dbReference>
<feature type="domain" description="Fibronectin type-III" evidence="3">
    <location>
        <begin position="595"/>
        <end position="687"/>
    </location>
</feature>
<dbReference type="Gene3D" id="2.30.30.40">
    <property type="entry name" value="SH3 Domains"/>
    <property type="match status" value="1"/>
</dbReference>
<accession>A0A1F5EJT4</accession>
<evidence type="ECO:0000256" key="1">
    <source>
        <dbReference type="SAM" id="MobiDB-lite"/>
    </source>
</evidence>
<name>A0A1F5EJT4_9BACT</name>
<dbReference type="Pfam" id="PF01471">
    <property type="entry name" value="PG_binding_1"/>
    <property type="match status" value="1"/>
</dbReference>